<keyword evidence="3" id="KW-0964">Secreted</keyword>
<feature type="domain" description="Crinkler effector protein N-terminal" evidence="4">
    <location>
        <begin position="9"/>
        <end position="115"/>
    </location>
</feature>
<sequence>MLPKKVQPVQLCCLVHGDPEISVFSIKISKSENVDALKSAIMEKQRSFFDNIAPQNLKLWSVNVDLITENSQRAALSDLNADITSVLCGQLLNPLESIEEKFPTLPSIHIHVIVELPASSNVANKWGNNLAKFILVYYMLLMSITEFQSESSMKQTIDLFTDTTQQFRQFIDKCTKKRKVSLSKIGQADLDELLNRFSLDKQGYRVIRQGYLSYLKSIITLTSEIYWYDPKLEKDLLFLDNEALLFSVSGMTDVIIADKLFAKVHDLHNGIHVGFEIKKKIQNSHIHQAISELIIANIILQFPVLIVLTDLINEWIFFWLSNNKKVIQCPATLLHAIDIIETALVRDTDGSIGDATVTNPIATQINFQQLLTRPKVDFKFEDDVANMNDVIK</sequence>
<name>A0ABN7WX59_GIGMA</name>
<evidence type="ECO:0000256" key="1">
    <source>
        <dbReference type="ARBA" id="ARBA00004340"/>
    </source>
</evidence>
<comment type="subcellular location">
    <subcellularLocation>
        <location evidence="1">Host cell</location>
    </subcellularLocation>
    <subcellularLocation>
        <location evidence="2">Secreted</location>
    </subcellularLocation>
</comment>
<reference evidence="5 6" key="1">
    <citation type="submission" date="2021-06" db="EMBL/GenBank/DDBJ databases">
        <authorList>
            <person name="Kallberg Y."/>
            <person name="Tangrot J."/>
            <person name="Rosling A."/>
        </authorList>
    </citation>
    <scope>NUCLEOTIDE SEQUENCE [LARGE SCALE GENOMIC DNA]</scope>
    <source>
        <strain evidence="5 6">120-4 pot B 10/14</strain>
    </source>
</reference>
<dbReference type="Proteomes" id="UP000789901">
    <property type="component" value="Unassembled WGS sequence"/>
</dbReference>
<feature type="non-terminal residue" evidence="5">
    <location>
        <position position="392"/>
    </location>
</feature>
<dbReference type="EMBL" id="CAJVQB010069937">
    <property type="protein sequence ID" value="CAG8842716.1"/>
    <property type="molecule type" value="Genomic_DNA"/>
</dbReference>
<dbReference type="InterPro" id="IPR045379">
    <property type="entry name" value="Crinkler_N"/>
</dbReference>
<organism evidence="5 6">
    <name type="scientific">Gigaspora margarita</name>
    <dbReference type="NCBI Taxonomy" id="4874"/>
    <lineage>
        <taxon>Eukaryota</taxon>
        <taxon>Fungi</taxon>
        <taxon>Fungi incertae sedis</taxon>
        <taxon>Mucoromycota</taxon>
        <taxon>Glomeromycotina</taxon>
        <taxon>Glomeromycetes</taxon>
        <taxon>Diversisporales</taxon>
        <taxon>Gigasporaceae</taxon>
        <taxon>Gigaspora</taxon>
    </lineage>
</organism>
<protein>
    <submittedName>
        <fullName evidence="5">35527_t:CDS:1</fullName>
    </submittedName>
</protein>
<proteinExistence type="predicted"/>
<evidence type="ECO:0000256" key="3">
    <source>
        <dbReference type="ARBA" id="ARBA00022525"/>
    </source>
</evidence>
<evidence type="ECO:0000259" key="4">
    <source>
        <dbReference type="Pfam" id="PF20147"/>
    </source>
</evidence>
<keyword evidence="6" id="KW-1185">Reference proteome</keyword>
<comment type="caution">
    <text evidence="5">The sequence shown here is derived from an EMBL/GenBank/DDBJ whole genome shotgun (WGS) entry which is preliminary data.</text>
</comment>
<evidence type="ECO:0000313" key="6">
    <source>
        <dbReference type="Proteomes" id="UP000789901"/>
    </source>
</evidence>
<gene>
    <name evidence="5" type="ORF">GMARGA_LOCUS36138</name>
</gene>
<accession>A0ABN7WX59</accession>
<evidence type="ECO:0000313" key="5">
    <source>
        <dbReference type="EMBL" id="CAG8842716.1"/>
    </source>
</evidence>
<evidence type="ECO:0000256" key="2">
    <source>
        <dbReference type="ARBA" id="ARBA00004613"/>
    </source>
</evidence>
<dbReference type="Pfam" id="PF20147">
    <property type="entry name" value="Crinkler"/>
    <property type="match status" value="1"/>
</dbReference>